<accession>A0A371IS50</accession>
<dbReference type="RefSeq" id="WP_095406893.1">
    <property type="nucleotide sequence ID" value="NZ_NOJZ02000014.1"/>
</dbReference>
<dbReference type="AlphaFoldDB" id="A0A371IS50"/>
<gene>
    <name evidence="1" type="ORF">CHF27_008710</name>
</gene>
<dbReference type="EMBL" id="NOJZ02000014">
    <property type="protein sequence ID" value="RDY23318.1"/>
    <property type="molecule type" value="Genomic_DNA"/>
</dbReference>
<organism evidence="1 2">
    <name type="scientific">Romboutsia maritimum</name>
    <dbReference type="NCBI Taxonomy" id="2020948"/>
    <lineage>
        <taxon>Bacteria</taxon>
        <taxon>Bacillati</taxon>
        <taxon>Bacillota</taxon>
        <taxon>Clostridia</taxon>
        <taxon>Peptostreptococcales</taxon>
        <taxon>Peptostreptococcaceae</taxon>
        <taxon>Romboutsia</taxon>
    </lineage>
</organism>
<sequence>MADIDIRTQNTIDAVEVYENNAENKTYTVKGTIYNERNEFVYGAFVQISEIDPDTKITKFLGFTFTDEYGFYSFTIDAFNDKFYELAIFSPLN</sequence>
<proteinExistence type="predicted"/>
<comment type="caution">
    <text evidence="1">The sequence shown here is derived from an EMBL/GenBank/DDBJ whole genome shotgun (WGS) entry which is preliminary data.</text>
</comment>
<evidence type="ECO:0008006" key="3">
    <source>
        <dbReference type="Google" id="ProtNLM"/>
    </source>
</evidence>
<dbReference type="Proteomes" id="UP000243494">
    <property type="component" value="Unassembled WGS sequence"/>
</dbReference>
<protein>
    <recommendedName>
        <fullName evidence="3">Carboxypeptidase regulatory-like domain-containing protein</fullName>
    </recommendedName>
</protein>
<evidence type="ECO:0000313" key="1">
    <source>
        <dbReference type="EMBL" id="RDY23318.1"/>
    </source>
</evidence>
<dbReference type="SUPFAM" id="SSF49464">
    <property type="entry name" value="Carboxypeptidase regulatory domain-like"/>
    <property type="match status" value="1"/>
</dbReference>
<dbReference type="OrthoDB" id="1912420at2"/>
<evidence type="ECO:0000313" key="2">
    <source>
        <dbReference type="Proteomes" id="UP000243494"/>
    </source>
</evidence>
<keyword evidence="2" id="KW-1185">Reference proteome</keyword>
<reference evidence="1 2" key="1">
    <citation type="journal article" date="2017" name="Genome Announc.">
        <title>Draft Genome Sequence of Romboutsia maritimum sp. nov. Strain CCRI-22766(T), Isolated from Coastal Estuarine Mud.</title>
        <authorList>
            <person name="Maheux A.F."/>
            <person name="Boudreau D.K."/>
            <person name="Berube E."/>
            <person name="Boissinot M."/>
            <person name="Raymond F."/>
            <person name="Brodeur S."/>
            <person name="Corbeil J."/>
            <person name="Brightwell G."/>
            <person name="Broda D."/>
            <person name="Omar R.F."/>
            <person name="Bergeron M.G."/>
        </authorList>
    </citation>
    <scope>NUCLEOTIDE SEQUENCE [LARGE SCALE GENOMIC DNA]</scope>
    <source>
        <strain evidence="1 2">CCRI-22766</strain>
    </source>
</reference>
<name>A0A371IS50_9FIRM</name>
<dbReference type="InterPro" id="IPR008969">
    <property type="entry name" value="CarboxyPept-like_regulatory"/>
</dbReference>